<dbReference type="EMBL" id="JAPTMY010000024">
    <property type="protein sequence ID" value="MCZ0858557.1"/>
    <property type="molecule type" value="Genomic_DNA"/>
</dbReference>
<dbReference type="Pfam" id="PF00440">
    <property type="entry name" value="TetR_N"/>
    <property type="match status" value="1"/>
</dbReference>
<dbReference type="SUPFAM" id="SSF46689">
    <property type="entry name" value="Homeodomain-like"/>
    <property type="match status" value="1"/>
</dbReference>
<accession>A0ABT4I9Y0</accession>
<sequence>MGGTTGPRLRGRPQSEQVNRRLLAAAFELVAEVGQEAMSISEVARRAGTTTPAVYRRYRDKEALLTAVVDREMKAIESEPADTGSLRGDLIESVRSIVAALTPTHARVLAGLVLADDAHRAPSQRLSDALRRTTDDTFARVIDRGVLRGELRSTRAPELLTRVPGAIVMNMALLGDGPLSEDQIIGLVDQIMLPALTGTANE</sequence>
<evidence type="ECO:0000313" key="7">
    <source>
        <dbReference type="Proteomes" id="UP001072034"/>
    </source>
</evidence>
<dbReference type="InterPro" id="IPR009057">
    <property type="entry name" value="Homeodomain-like_sf"/>
</dbReference>
<dbReference type="SUPFAM" id="SSF48498">
    <property type="entry name" value="Tetracyclin repressor-like, C-terminal domain"/>
    <property type="match status" value="1"/>
</dbReference>
<dbReference type="PANTHER" id="PTHR30055">
    <property type="entry name" value="HTH-TYPE TRANSCRIPTIONAL REGULATOR RUTR"/>
    <property type="match status" value="1"/>
</dbReference>
<gene>
    <name evidence="6" type="ORF">OHJ16_10940</name>
</gene>
<dbReference type="RefSeq" id="WP_268917927.1">
    <property type="nucleotide sequence ID" value="NZ_JAPTMY010000024.1"/>
</dbReference>
<evidence type="ECO:0000256" key="3">
    <source>
        <dbReference type="ARBA" id="ARBA00023163"/>
    </source>
</evidence>
<keyword evidence="7" id="KW-1185">Reference proteome</keyword>
<dbReference type="Gene3D" id="1.10.357.10">
    <property type="entry name" value="Tetracycline Repressor, domain 2"/>
    <property type="match status" value="1"/>
</dbReference>
<dbReference type="PROSITE" id="PS50977">
    <property type="entry name" value="HTH_TETR_2"/>
    <property type="match status" value="1"/>
</dbReference>
<reference evidence="6" key="1">
    <citation type="submission" date="2022-10" db="EMBL/GenBank/DDBJ databases">
        <title>Genome sequence of Actinomyces israelii ATCC 10048.</title>
        <authorList>
            <person name="Watt R.M."/>
            <person name="Tong W.M."/>
        </authorList>
    </citation>
    <scope>NUCLEOTIDE SEQUENCE</scope>
    <source>
        <strain evidence="6">ATCC 10048</strain>
    </source>
</reference>
<evidence type="ECO:0000256" key="2">
    <source>
        <dbReference type="ARBA" id="ARBA00023125"/>
    </source>
</evidence>
<feature type="domain" description="HTH tetR-type" evidence="5">
    <location>
        <begin position="16"/>
        <end position="76"/>
    </location>
</feature>
<evidence type="ECO:0000259" key="5">
    <source>
        <dbReference type="PROSITE" id="PS50977"/>
    </source>
</evidence>
<evidence type="ECO:0000256" key="1">
    <source>
        <dbReference type="ARBA" id="ARBA00023015"/>
    </source>
</evidence>
<evidence type="ECO:0000313" key="6">
    <source>
        <dbReference type="EMBL" id="MCZ0858557.1"/>
    </source>
</evidence>
<dbReference type="InterPro" id="IPR011075">
    <property type="entry name" value="TetR_C"/>
</dbReference>
<dbReference type="PANTHER" id="PTHR30055:SF148">
    <property type="entry name" value="TETR-FAMILY TRANSCRIPTIONAL REGULATOR"/>
    <property type="match status" value="1"/>
</dbReference>
<protein>
    <submittedName>
        <fullName evidence="6">TetR/AcrR family transcriptional regulator</fullName>
    </submittedName>
</protein>
<dbReference type="InterPro" id="IPR001647">
    <property type="entry name" value="HTH_TetR"/>
</dbReference>
<comment type="caution">
    <text evidence="6">The sequence shown here is derived from an EMBL/GenBank/DDBJ whole genome shotgun (WGS) entry which is preliminary data.</text>
</comment>
<dbReference type="Pfam" id="PF16859">
    <property type="entry name" value="TetR_C_11"/>
    <property type="match status" value="1"/>
</dbReference>
<dbReference type="InterPro" id="IPR050109">
    <property type="entry name" value="HTH-type_TetR-like_transc_reg"/>
</dbReference>
<keyword evidence="2 4" id="KW-0238">DNA-binding</keyword>
<proteinExistence type="predicted"/>
<evidence type="ECO:0000256" key="4">
    <source>
        <dbReference type="PROSITE-ProRule" id="PRU00335"/>
    </source>
</evidence>
<keyword evidence="1" id="KW-0805">Transcription regulation</keyword>
<dbReference type="InterPro" id="IPR036271">
    <property type="entry name" value="Tet_transcr_reg_TetR-rel_C_sf"/>
</dbReference>
<dbReference type="PRINTS" id="PR00455">
    <property type="entry name" value="HTHTETR"/>
</dbReference>
<organism evidence="6 7">
    <name type="scientific">Actinomyces israelii</name>
    <dbReference type="NCBI Taxonomy" id="1659"/>
    <lineage>
        <taxon>Bacteria</taxon>
        <taxon>Bacillati</taxon>
        <taxon>Actinomycetota</taxon>
        <taxon>Actinomycetes</taxon>
        <taxon>Actinomycetales</taxon>
        <taxon>Actinomycetaceae</taxon>
        <taxon>Actinomyces</taxon>
    </lineage>
</organism>
<dbReference type="Proteomes" id="UP001072034">
    <property type="component" value="Unassembled WGS sequence"/>
</dbReference>
<feature type="DNA-binding region" description="H-T-H motif" evidence="4">
    <location>
        <begin position="39"/>
        <end position="58"/>
    </location>
</feature>
<name>A0ABT4I9Y0_9ACTO</name>
<keyword evidence="3" id="KW-0804">Transcription</keyword>
<dbReference type="Gene3D" id="1.10.10.60">
    <property type="entry name" value="Homeodomain-like"/>
    <property type="match status" value="1"/>
</dbReference>